<dbReference type="Proteomes" id="UP000076858">
    <property type="component" value="Unassembled WGS sequence"/>
</dbReference>
<gene>
    <name evidence="1" type="ORF">APZ42_025626</name>
</gene>
<sequence length="71" mass="8096">METHLMQIQGSVLYRHTNYSPSGLQISVSSLERTFPDNFITTIAALSNERVTHLCEEITNLPFHPRQYASC</sequence>
<reference evidence="1 2" key="1">
    <citation type="submission" date="2016-03" db="EMBL/GenBank/DDBJ databases">
        <title>EvidentialGene: Evidence-directed Construction of Genes on Genomes.</title>
        <authorList>
            <person name="Gilbert D.G."/>
            <person name="Choi J.-H."/>
            <person name="Mockaitis K."/>
            <person name="Colbourne J."/>
            <person name="Pfrender M."/>
        </authorList>
    </citation>
    <scope>NUCLEOTIDE SEQUENCE [LARGE SCALE GENOMIC DNA]</scope>
    <source>
        <strain evidence="1 2">Xinb3</strain>
        <tissue evidence="1">Complete organism</tissue>
    </source>
</reference>
<evidence type="ECO:0000313" key="2">
    <source>
        <dbReference type="Proteomes" id="UP000076858"/>
    </source>
</evidence>
<organism evidence="1 2">
    <name type="scientific">Daphnia magna</name>
    <dbReference type="NCBI Taxonomy" id="35525"/>
    <lineage>
        <taxon>Eukaryota</taxon>
        <taxon>Metazoa</taxon>
        <taxon>Ecdysozoa</taxon>
        <taxon>Arthropoda</taxon>
        <taxon>Crustacea</taxon>
        <taxon>Branchiopoda</taxon>
        <taxon>Diplostraca</taxon>
        <taxon>Cladocera</taxon>
        <taxon>Anomopoda</taxon>
        <taxon>Daphniidae</taxon>
        <taxon>Daphnia</taxon>
    </lineage>
</organism>
<comment type="caution">
    <text evidence="1">The sequence shown here is derived from an EMBL/GenBank/DDBJ whole genome shotgun (WGS) entry which is preliminary data.</text>
</comment>
<accession>A0A162DCT6</accession>
<dbReference type="EMBL" id="LRGB01001920">
    <property type="protein sequence ID" value="KZS10014.1"/>
    <property type="molecule type" value="Genomic_DNA"/>
</dbReference>
<proteinExistence type="predicted"/>
<protein>
    <submittedName>
        <fullName evidence="1">Uncharacterized protein</fullName>
    </submittedName>
</protein>
<keyword evidence="2" id="KW-1185">Reference proteome</keyword>
<evidence type="ECO:0000313" key="1">
    <source>
        <dbReference type="EMBL" id="KZS10014.1"/>
    </source>
</evidence>
<dbReference type="AlphaFoldDB" id="A0A162DCT6"/>
<name>A0A162DCT6_9CRUS</name>